<dbReference type="Proteomes" id="UP001556367">
    <property type="component" value="Unassembled WGS sequence"/>
</dbReference>
<dbReference type="InterPro" id="IPR000396">
    <property type="entry name" value="Pdiesterase2"/>
</dbReference>
<organism evidence="2 3">
    <name type="scientific">Hohenbuehelia grisea</name>
    <dbReference type="NCBI Taxonomy" id="104357"/>
    <lineage>
        <taxon>Eukaryota</taxon>
        <taxon>Fungi</taxon>
        <taxon>Dikarya</taxon>
        <taxon>Basidiomycota</taxon>
        <taxon>Agaricomycotina</taxon>
        <taxon>Agaricomycetes</taxon>
        <taxon>Agaricomycetidae</taxon>
        <taxon>Agaricales</taxon>
        <taxon>Pleurotineae</taxon>
        <taxon>Pleurotaceae</taxon>
        <taxon>Hohenbuehelia</taxon>
    </lineage>
</organism>
<dbReference type="Gene3D" id="3.60.15.10">
    <property type="entry name" value="Ribonuclease Z/Hydroxyacylglutathione hydrolase-like"/>
    <property type="match status" value="1"/>
</dbReference>
<proteinExistence type="predicted"/>
<comment type="caution">
    <text evidence="2">The sequence shown here is derived from an EMBL/GenBank/DDBJ whole genome shotgun (WGS) entry which is preliminary data.</text>
</comment>
<protein>
    <recommendedName>
        <fullName evidence="4">Cyclic-AMP phosphodiesterase</fullName>
    </recommendedName>
</protein>
<evidence type="ECO:0000256" key="1">
    <source>
        <dbReference type="SAM" id="MobiDB-lite"/>
    </source>
</evidence>
<gene>
    <name evidence="2" type="ORF">HGRIS_013409</name>
</gene>
<keyword evidence="3" id="KW-1185">Reference proteome</keyword>
<evidence type="ECO:0000313" key="2">
    <source>
        <dbReference type="EMBL" id="KAL0947289.1"/>
    </source>
</evidence>
<dbReference type="SUPFAM" id="SSF56281">
    <property type="entry name" value="Metallo-hydrolase/oxidoreductase"/>
    <property type="match status" value="1"/>
</dbReference>
<feature type="compositionally biased region" description="Low complexity" evidence="1">
    <location>
        <begin position="284"/>
        <end position="295"/>
    </location>
</feature>
<dbReference type="PANTHER" id="PTHR28283:SF1">
    <property type="entry name" value="3',5'-CYCLIC-NUCLEOTIDE PHOSPHODIESTERASE 1"/>
    <property type="match status" value="1"/>
</dbReference>
<dbReference type="PANTHER" id="PTHR28283">
    <property type="entry name" value="3',5'-CYCLIC-NUCLEOTIDE PHOSPHODIESTERASE 1"/>
    <property type="match status" value="1"/>
</dbReference>
<dbReference type="Pfam" id="PF02112">
    <property type="entry name" value="PDEase_II"/>
    <property type="match status" value="1"/>
</dbReference>
<accession>A0ABR3IVN4</accession>
<dbReference type="EMBL" id="JASNQZ010000015">
    <property type="protein sequence ID" value="KAL0947289.1"/>
    <property type="molecule type" value="Genomic_DNA"/>
</dbReference>
<evidence type="ECO:0000313" key="3">
    <source>
        <dbReference type="Proteomes" id="UP001556367"/>
    </source>
</evidence>
<reference evidence="3" key="1">
    <citation type="submission" date="2024-06" db="EMBL/GenBank/DDBJ databases">
        <title>Multi-omics analyses provide insights into the biosynthesis of the anticancer antibiotic pleurotin in Hohenbuehelia grisea.</title>
        <authorList>
            <person name="Weaver J.A."/>
            <person name="Alberti F."/>
        </authorList>
    </citation>
    <scope>NUCLEOTIDE SEQUENCE [LARGE SCALE GENOMIC DNA]</scope>
    <source>
        <strain evidence="3">T-177</strain>
    </source>
</reference>
<name>A0ABR3IVN4_9AGAR</name>
<feature type="region of interest" description="Disordered" evidence="1">
    <location>
        <begin position="282"/>
        <end position="317"/>
    </location>
</feature>
<evidence type="ECO:0008006" key="4">
    <source>
        <dbReference type="Google" id="ProtNLM"/>
    </source>
</evidence>
<sequence>MPTFDMLVVGVGGGPDETNLSAYLVKPCGTSWKDGIIALEAGSGQGALNQILAHHPGILASCCETSDEVASQTYSAAELYSFVQCYLISHAHLDHVNSLVISAGSLRGPRKRIYAADQTLRDLETIFSDRIWPNLASWKESDEDFKLLYTTLACDGKYQSISEQISVRTMPLSHGTAAGDGSPGAHEPYTSSAFFIRHDASSHEFLFFGDVEPDSLAHLPRTIDVWRAAAPKIPARLSTVFIECSWPADRRDDMLYGHLNPPHLVAALLALATEVVKARSAATSPRSPVPSSQVESPERVPLRKKHRKNPSSPSDLTGSLDGLTVYIIHCKHDLNERPGARPVRERILLEVQDLVAPHCLGVEILAVEQGMRLGNDTPISFGPQFDQVCLQNLDLS</sequence>
<dbReference type="CDD" id="cd07735">
    <property type="entry name" value="class_II_PDE_MBL-fold"/>
    <property type="match status" value="1"/>
</dbReference>
<dbReference type="InterPro" id="IPR036866">
    <property type="entry name" value="RibonucZ/Hydroxyglut_hydro"/>
</dbReference>
<dbReference type="PRINTS" id="PR00388">
    <property type="entry name" value="PDIESTERASE2"/>
</dbReference>